<accession>A0A9D6V215</accession>
<reference evidence="1" key="1">
    <citation type="submission" date="2020-07" db="EMBL/GenBank/DDBJ databases">
        <title>Huge and variable diversity of episymbiotic CPR bacteria and DPANN archaea in groundwater ecosystems.</title>
        <authorList>
            <person name="He C.Y."/>
            <person name="Keren R."/>
            <person name="Whittaker M."/>
            <person name="Farag I.F."/>
            <person name="Doudna J."/>
            <person name="Cate J.H.D."/>
            <person name="Banfield J.F."/>
        </authorList>
    </citation>
    <scope>NUCLEOTIDE SEQUENCE</scope>
    <source>
        <strain evidence="1">NC_groundwater_1664_Pr3_B-0.1um_52_9</strain>
    </source>
</reference>
<gene>
    <name evidence="1" type="ORF">HY912_10905</name>
</gene>
<dbReference type="AlphaFoldDB" id="A0A9D6V215"/>
<organism evidence="1 2">
    <name type="scientific">Desulfomonile tiedjei</name>
    <dbReference type="NCBI Taxonomy" id="2358"/>
    <lineage>
        <taxon>Bacteria</taxon>
        <taxon>Pseudomonadati</taxon>
        <taxon>Thermodesulfobacteriota</taxon>
        <taxon>Desulfomonilia</taxon>
        <taxon>Desulfomonilales</taxon>
        <taxon>Desulfomonilaceae</taxon>
        <taxon>Desulfomonile</taxon>
    </lineage>
</organism>
<evidence type="ECO:0000313" key="1">
    <source>
        <dbReference type="EMBL" id="MBI5249992.1"/>
    </source>
</evidence>
<protein>
    <submittedName>
        <fullName evidence="1">Uncharacterized protein</fullName>
    </submittedName>
</protein>
<evidence type="ECO:0000313" key="2">
    <source>
        <dbReference type="Proteomes" id="UP000807825"/>
    </source>
</evidence>
<dbReference type="EMBL" id="JACRDE010000295">
    <property type="protein sequence ID" value="MBI5249992.1"/>
    <property type="molecule type" value="Genomic_DNA"/>
</dbReference>
<dbReference type="Proteomes" id="UP000807825">
    <property type="component" value="Unassembled WGS sequence"/>
</dbReference>
<comment type="caution">
    <text evidence="1">The sequence shown here is derived from an EMBL/GenBank/DDBJ whole genome shotgun (WGS) entry which is preliminary data.</text>
</comment>
<proteinExistence type="predicted"/>
<name>A0A9D6V215_9BACT</name>
<sequence length="86" mass="9405">MKVNSTGLGKTTMVATFADLQKVDGESGGAMRLNIEATEPVHWSIKATVGGEDLRTFARLMLKPSNLVYVLWLLCFGKKLTPPESH</sequence>